<gene>
    <name evidence="2" type="ORF">GCM10010361_34460</name>
</gene>
<accession>A0ABN1A4K0</accession>
<evidence type="ECO:0000313" key="2">
    <source>
        <dbReference type="EMBL" id="GAA0467394.1"/>
    </source>
</evidence>
<reference evidence="2 3" key="1">
    <citation type="journal article" date="2019" name="Int. J. Syst. Evol. Microbiol.">
        <title>The Global Catalogue of Microorganisms (GCM) 10K type strain sequencing project: providing services to taxonomists for standard genome sequencing and annotation.</title>
        <authorList>
            <consortium name="The Broad Institute Genomics Platform"/>
            <consortium name="The Broad Institute Genome Sequencing Center for Infectious Disease"/>
            <person name="Wu L."/>
            <person name="Ma J."/>
        </authorList>
    </citation>
    <scope>NUCLEOTIDE SEQUENCE [LARGE SCALE GENOMIC DNA]</scope>
    <source>
        <strain evidence="2 3">JCM 4805</strain>
    </source>
</reference>
<organism evidence="2 3">
    <name type="scientific">Streptomyces olivaceiscleroticus</name>
    <dbReference type="NCBI Taxonomy" id="68245"/>
    <lineage>
        <taxon>Bacteria</taxon>
        <taxon>Bacillati</taxon>
        <taxon>Actinomycetota</taxon>
        <taxon>Actinomycetes</taxon>
        <taxon>Kitasatosporales</taxon>
        <taxon>Streptomycetaceae</taxon>
        <taxon>Streptomyces</taxon>
    </lineage>
</organism>
<name>A0ABN1A4K0_9ACTN</name>
<dbReference type="InterPro" id="IPR007345">
    <property type="entry name" value="Polysacch_pyruvyl_Trfase"/>
</dbReference>
<proteinExistence type="predicted"/>
<evidence type="ECO:0000313" key="3">
    <source>
        <dbReference type="Proteomes" id="UP001500909"/>
    </source>
</evidence>
<protein>
    <submittedName>
        <fullName evidence="2">Polysaccharide pyruvyl transferase family protein</fullName>
    </submittedName>
</protein>
<evidence type="ECO:0000259" key="1">
    <source>
        <dbReference type="Pfam" id="PF04230"/>
    </source>
</evidence>
<dbReference type="RefSeq" id="WP_346095897.1">
    <property type="nucleotide sequence ID" value="NZ_BAAABY010000025.1"/>
</dbReference>
<keyword evidence="2" id="KW-0808">Transferase</keyword>
<keyword evidence="3" id="KW-1185">Reference proteome</keyword>
<feature type="domain" description="Polysaccharide pyruvyl transferase" evidence="1">
    <location>
        <begin position="205"/>
        <end position="243"/>
    </location>
</feature>
<dbReference type="Proteomes" id="UP001500909">
    <property type="component" value="Unassembled WGS sequence"/>
</dbReference>
<comment type="caution">
    <text evidence="2">The sequence shown here is derived from an EMBL/GenBank/DDBJ whole genome shotgun (WGS) entry which is preliminary data.</text>
</comment>
<dbReference type="EMBL" id="BAAABY010000025">
    <property type="protein sequence ID" value="GAA0467394.1"/>
    <property type="molecule type" value="Genomic_DNA"/>
</dbReference>
<dbReference type="Pfam" id="PF04230">
    <property type="entry name" value="PS_pyruv_trans"/>
    <property type="match status" value="1"/>
</dbReference>
<sequence>MHHPLRALTDDLLARPGGPGRTLLTGWFSFDDGEVTVGDALAQRRVSEALTACGIAHDTAWSRGFAPALMPLDAADPAAYGHVLFACGPAHGEQVRRLHRQFAGCRRLAVGVSVIDPDDPAVTGFDRVFARDEPAAAPAVDLAAAAPLHAMPPVVGVVLTYGQGEYGERRRHDTVGGRLTEWLTGLDCARVTADTRLAIDDWRHCATPEQFMGLAARLDAVITNRLHGMVLALRAGTPALVVDPVLGGAKVTAQARALRWPAVLPADDVAPKALDRWWEWCLSPAGRAAAGRRARLMARSRPLPAGGGR</sequence>
<dbReference type="GO" id="GO:0016740">
    <property type="term" value="F:transferase activity"/>
    <property type="evidence" value="ECO:0007669"/>
    <property type="project" value="UniProtKB-KW"/>
</dbReference>